<evidence type="ECO:0000256" key="2">
    <source>
        <dbReference type="ARBA" id="ARBA00022797"/>
    </source>
</evidence>
<evidence type="ECO:0000256" key="4">
    <source>
        <dbReference type="PIRSR" id="PIRSR001112-1"/>
    </source>
</evidence>
<evidence type="ECO:0000256" key="5">
    <source>
        <dbReference type="SAM" id="SignalP"/>
    </source>
</evidence>
<accession>A0AAD6Z6T8</accession>
<dbReference type="InterPro" id="IPR029058">
    <property type="entry name" value="AB_hydrolase_fold"/>
</dbReference>
<protein>
    <submittedName>
        <fullName evidence="7">Alpha/Beta hydrolase protein</fullName>
    </submittedName>
</protein>
<dbReference type="InterPro" id="IPR000639">
    <property type="entry name" value="Epox_hydrolase-like"/>
</dbReference>
<dbReference type="GO" id="GO:0004301">
    <property type="term" value="F:epoxide hydrolase activity"/>
    <property type="evidence" value="ECO:0007669"/>
    <property type="project" value="TreeGrafter"/>
</dbReference>
<dbReference type="PANTHER" id="PTHR21661:SF35">
    <property type="entry name" value="EPOXIDE HYDROLASE"/>
    <property type="match status" value="1"/>
</dbReference>
<feature type="signal peptide" evidence="5">
    <location>
        <begin position="1"/>
        <end position="16"/>
    </location>
</feature>
<feature type="active site" description="Nucleophile" evidence="4">
    <location>
        <position position="199"/>
    </location>
</feature>
<proteinExistence type="inferred from homology"/>
<dbReference type="PRINTS" id="PR00412">
    <property type="entry name" value="EPOXHYDRLASE"/>
</dbReference>
<evidence type="ECO:0000259" key="6">
    <source>
        <dbReference type="Pfam" id="PF06441"/>
    </source>
</evidence>
<keyword evidence="2" id="KW-0058">Aromatic hydrocarbons catabolism</keyword>
<keyword evidence="8" id="KW-1185">Reference proteome</keyword>
<dbReference type="Pfam" id="PF06441">
    <property type="entry name" value="EHN"/>
    <property type="match status" value="1"/>
</dbReference>
<feature type="active site" description="Proton donor" evidence="4">
    <location>
        <position position="341"/>
    </location>
</feature>
<sequence length="418" mass="46106">MGFSLEFTSSLGLVAAFTAALQVKPLRIDLNTEIPRLMSLVANSRLPAKALYPNGGSGERGIELDVLQELRTDWLTKFDWDAQQTELNTFKQFTAIIEGLNVHVVHEKSADPDAIPVILLHGWPSSFQEFLPVIKPLTESWRSPSGKNISFNVVVPSLPGFVFSDPALPNWTLDDTVRIMNTLMVDVLGYSTYALHGTDWGSGVGYAQYGTYNTTVRAAHFVFIPFFPPLAQDIAENGISLSDDEKVILQRTIDWNATGNNYFLEQAAKAGDTQAACPPNDVGLALYDSPTGQLAWIGSKFKVWSDPRAGTPPSALDNTAILTSVSLYYLTDSFLSSVWIYGQNTSAFRATYAKAPTDAPLLFSQYEYNFGLWPKEFVAKVGNLVSYKFHNFGGHFAGLDNPPAFIQDIRDIGLYFEA</sequence>
<dbReference type="InterPro" id="IPR010497">
    <property type="entry name" value="Epoxide_hydro_N"/>
</dbReference>
<feature type="domain" description="Epoxide hydrolase N-terminal" evidence="6">
    <location>
        <begin position="24"/>
        <end position="130"/>
    </location>
</feature>
<name>A0AAD6Z6T8_9AGAR</name>
<dbReference type="PANTHER" id="PTHR21661">
    <property type="entry name" value="EPOXIDE HYDROLASE 1-RELATED"/>
    <property type="match status" value="1"/>
</dbReference>
<dbReference type="Gene3D" id="3.40.50.1820">
    <property type="entry name" value="alpha/beta hydrolase"/>
    <property type="match status" value="1"/>
</dbReference>
<evidence type="ECO:0000313" key="7">
    <source>
        <dbReference type="EMBL" id="KAJ7309447.1"/>
    </source>
</evidence>
<evidence type="ECO:0000256" key="1">
    <source>
        <dbReference type="ARBA" id="ARBA00010088"/>
    </source>
</evidence>
<organism evidence="7 8">
    <name type="scientific">Mycena albidolilacea</name>
    <dbReference type="NCBI Taxonomy" id="1033008"/>
    <lineage>
        <taxon>Eukaryota</taxon>
        <taxon>Fungi</taxon>
        <taxon>Dikarya</taxon>
        <taxon>Basidiomycota</taxon>
        <taxon>Agaricomycotina</taxon>
        <taxon>Agaricomycetes</taxon>
        <taxon>Agaricomycetidae</taxon>
        <taxon>Agaricales</taxon>
        <taxon>Marasmiineae</taxon>
        <taxon>Mycenaceae</taxon>
        <taxon>Mycena</taxon>
    </lineage>
</organism>
<keyword evidence="3 7" id="KW-0378">Hydrolase</keyword>
<reference evidence="7" key="1">
    <citation type="submission" date="2023-03" db="EMBL/GenBank/DDBJ databases">
        <title>Massive genome expansion in bonnet fungi (Mycena s.s.) driven by repeated elements and novel gene families across ecological guilds.</title>
        <authorList>
            <consortium name="Lawrence Berkeley National Laboratory"/>
            <person name="Harder C.B."/>
            <person name="Miyauchi S."/>
            <person name="Viragh M."/>
            <person name="Kuo A."/>
            <person name="Thoen E."/>
            <person name="Andreopoulos B."/>
            <person name="Lu D."/>
            <person name="Skrede I."/>
            <person name="Drula E."/>
            <person name="Henrissat B."/>
            <person name="Morin E."/>
            <person name="Kohler A."/>
            <person name="Barry K."/>
            <person name="LaButti K."/>
            <person name="Morin E."/>
            <person name="Salamov A."/>
            <person name="Lipzen A."/>
            <person name="Mereny Z."/>
            <person name="Hegedus B."/>
            <person name="Baldrian P."/>
            <person name="Stursova M."/>
            <person name="Weitz H."/>
            <person name="Taylor A."/>
            <person name="Grigoriev I.V."/>
            <person name="Nagy L.G."/>
            <person name="Martin F."/>
            <person name="Kauserud H."/>
        </authorList>
    </citation>
    <scope>NUCLEOTIDE SEQUENCE</scope>
    <source>
        <strain evidence="7">CBHHK002</strain>
    </source>
</reference>
<dbReference type="GO" id="GO:0097176">
    <property type="term" value="P:epoxide metabolic process"/>
    <property type="evidence" value="ECO:0007669"/>
    <property type="project" value="TreeGrafter"/>
</dbReference>
<dbReference type="PIRSF" id="PIRSF001112">
    <property type="entry name" value="Epoxide_hydrolase"/>
    <property type="match status" value="1"/>
</dbReference>
<dbReference type="EMBL" id="JARIHO010000081">
    <property type="protein sequence ID" value="KAJ7309447.1"/>
    <property type="molecule type" value="Genomic_DNA"/>
</dbReference>
<feature type="active site" description="Proton acceptor" evidence="4">
    <location>
        <position position="395"/>
    </location>
</feature>
<dbReference type="SUPFAM" id="SSF53474">
    <property type="entry name" value="alpha/beta-Hydrolases"/>
    <property type="match status" value="1"/>
</dbReference>
<comment type="caution">
    <text evidence="7">The sequence shown here is derived from an EMBL/GenBank/DDBJ whole genome shotgun (WGS) entry which is preliminary data.</text>
</comment>
<feature type="chain" id="PRO_5042115812" evidence="5">
    <location>
        <begin position="17"/>
        <end position="418"/>
    </location>
</feature>
<gene>
    <name evidence="7" type="ORF">DFH08DRAFT_918328</name>
</gene>
<dbReference type="InterPro" id="IPR016292">
    <property type="entry name" value="Epoxide_hydrolase"/>
</dbReference>
<dbReference type="AlphaFoldDB" id="A0AAD6Z6T8"/>
<comment type="similarity">
    <text evidence="1">Belongs to the peptidase S33 family.</text>
</comment>
<evidence type="ECO:0000256" key="3">
    <source>
        <dbReference type="ARBA" id="ARBA00022801"/>
    </source>
</evidence>
<keyword evidence="5" id="KW-0732">Signal</keyword>
<dbReference type="Proteomes" id="UP001218218">
    <property type="component" value="Unassembled WGS sequence"/>
</dbReference>
<evidence type="ECO:0000313" key="8">
    <source>
        <dbReference type="Proteomes" id="UP001218218"/>
    </source>
</evidence>